<keyword evidence="2 5" id="KW-0575">Peroxidase</keyword>
<dbReference type="PIRSF" id="PIRSF000303">
    <property type="entry name" value="Glutathion_perox"/>
    <property type="match status" value="1"/>
</dbReference>
<dbReference type="Proteomes" id="UP000233417">
    <property type="component" value="Unassembled WGS sequence"/>
</dbReference>
<evidence type="ECO:0000313" key="7">
    <source>
        <dbReference type="EMBL" id="PKN03111.1"/>
    </source>
</evidence>
<feature type="active site" evidence="4">
    <location>
        <position position="35"/>
    </location>
</feature>
<name>A0A2N2F4H3_9BACT</name>
<dbReference type="EMBL" id="PHAO01000001">
    <property type="protein sequence ID" value="PKN03111.1"/>
    <property type="molecule type" value="Genomic_DNA"/>
</dbReference>
<comment type="similarity">
    <text evidence="1 5">Belongs to the glutathione peroxidase family.</text>
</comment>
<gene>
    <name evidence="7" type="ORF">CVU76_01435</name>
</gene>
<dbReference type="CDD" id="cd00340">
    <property type="entry name" value="GSH_Peroxidase"/>
    <property type="match status" value="1"/>
</dbReference>
<dbReference type="PROSITE" id="PS00763">
    <property type="entry name" value="GLUTATHIONE_PEROXID_2"/>
    <property type="match status" value="1"/>
</dbReference>
<dbReference type="PRINTS" id="PR01011">
    <property type="entry name" value="GLUTPROXDASE"/>
</dbReference>
<evidence type="ECO:0000256" key="4">
    <source>
        <dbReference type="PIRSR" id="PIRSR000303-1"/>
    </source>
</evidence>
<dbReference type="PANTHER" id="PTHR11592:SF78">
    <property type="entry name" value="GLUTATHIONE PEROXIDASE"/>
    <property type="match status" value="1"/>
</dbReference>
<dbReference type="Gene3D" id="3.40.30.10">
    <property type="entry name" value="Glutaredoxin"/>
    <property type="match status" value="1"/>
</dbReference>
<sequence>MNFYDLTFKNTMGDEIKMSDYKGKVVLIVNTATQCGFSYQFKDLERLNKEYAGKGLEVIGFPSNQFLNQEPESNEDMVEVCKLNFGVTFLLSEKIDVNGKNEHPVFTYLKGELPDGLMGNSIKWNFTKFLIDKDGKPYKRYAPNVEPSEIEKDIVELIKEI</sequence>
<dbReference type="InterPro" id="IPR036249">
    <property type="entry name" value="Thioredoxin-like_sf"/>
</dbReference>
<evidence type="ECO:0000259" key="6">
    <source>
        <dbReference type="PROSITE" id="PS51352"/>
    </source>
</evidence>
<evidence type="ECO:0000256" key="5">
    <source>
        <dbReference type="RuleBase" id="RU000499"/>
    </source>
</evidence>
<proteinExistence type="inferred from homology"/>
<dbReference type="FunFam" id="3.40.30.10:FF:000010">
    <property type="entry name" value="Glutathione peroxidase"/>
    <property type="match status" value="1"/>
</dbReference>
<reference evidence="7 8" key="1">
    <citation type="journal article" date="2017" name="ISME J.">
        <title>Potential for microbial H2 and metal transformations associated with novel bacteria and archaea in deep terrestrial subsurface sediments.</title>
        <authorList>
            <person name="Hernsdorf A.W."/>
            <person name="Amano Y."/>
            <person name="Miyakawa K."/>
            <person name="Ise K."/>
            <person name="Suzuki Y."/>
            <person name="Anantharaman K."/>
            <person name="Probst A."/>
            <person name="Burstein D."/>
            <person name="Thomas B.C."/>
            <person name="Banfield J.F."/>
        </authorList>
    </citation>
    <scope>NUCLEOTIDE SEQUENCE [LARGE SCALE GENOMIC DNA]</scope>
    <source>
        <strain evidence="7">HGW-Dojkabacteria-1</strain>
    </source>
</reference>
<dbReference type="PROSITE" id="PS51352">
    <property type="entry name" value="THIOREDOXIN_2"/>
    <property type="match status" value="1"/>
</dbReference>
<protein>
    <recommendedName>
        <fullName evidence="5">Glutathione peroxidase</fullName>
    </recommendedName>
</protein>
<evidence type="ECO:0000256" key="1">
    <source>
        <dbReference type="ARBA" id="ARBA00006926"/>
    </source>
</evidence>
<dbReference type="PROSITE" id="PS51355">
    <property type="entry name" value="GLUTATHIONE_PEROXID_3"/>
    <property type="match status" value="1"/>
</dbReference>
<dbReference type="GO" id="GO:0034599">
    <property type="term" value="P:cellular response to oxidative stress"/>
    <property type="evidence" value="ECO:0007669"/>
    <property type="project" value="TreeGrafter"/>
</dbReference>
<feature type="domain" description="Thioredoxin" evidence="6">
    <location>
        <begin position="1"/>
        <end position="159"/>
    </location>
</feature>
<dbReference type="GO" id="GO:0004601">
    <property type="term" value="F:peroxidase activity"/>
    <property type="evidence" value="ECO:0007669"/>
    <property type="project" value="UniProtKB-KW"/>
</dbReference>
<evidence type="ECO:0000256" key="3">
    <source>
        <dbReference type="ARBA" id="ARBA00023002"/>
    </source>
</evidence>
<evidence type="ECO:0000313" key="8">
    <source>
        <dbReference type="Proteomes" id="UP000233417"/>
    </source>
</evidence>
<dbReference type="AlphaFoldDB" id="A0A2N2F4H3"/>
<dbReference type="Pfam" id="PF00255">
    <property type="entry name" value="GSHPx"/>
    <property type="match status" value="1"/>
</dbReference>
<dbReference type="InterPro" id="IPR029760">
    <property type="entry name" value="GPX_CS"/>
</dbReference>
<dbReference type="PANTHER" id="PTHR11592">
    <property type="entry name" value="GLUTATHIONE PEROXIDASE"/>
    <property type="match status" value="1"/>
</dbReference>
<comment type="caution">
    <text evidence="7">The sequence shown here is derived from an EMBL/GenBank/DDBJ whole genome shotgun (WGS) entry which is preliminary data.</text>
</comment>
<accession>A0A2N2F4H3</accession>
<dbReference type="InterPro" id="IPR013766">
    <property type="entry name" value="Thioredoxin_domain"/>
</dbReference>
<organism evidence="7 8">
    <name type="scientific">Candidatus Dojkabacteria bacterium HGW-Dojkabacteria-1</name>
    <dbReference type="NCBI Taxonomy" id="2013761"/>
    <lineage>
        <taxon>Bacteria</taxon>
        <taxon>Candidatus Dojkabacteria</taxon>
    </lineage>
</organism>
<keyword evidence="3 5" id="KW-0560">Oxidoreductase</keyword>
<evidence type="ECO:0000256" key="2">
    <source>
        <dbReference type="ARBA" id="ARBA00022559"/>
    </source>
</evidence>
<dbReference type="SUPFAM" id="SSF52833">
    <property type="entry name" value="Thioredoxin-like"/>
    <property type="match status" value="1"/>
</dbReference>
<dbReference type="InterPro" id="IPR000889">
    <property type="entry name" value="Glutathione_peroxidase"/>
</dbReference>